<dbReference type="InterPro" id="IPR002109">
    <property type="entry name" value="Glutaredoxin"/>
</dbReference>
<comment type="caution">
    <text evidence="2">The sequence shown here is derived from an EMBL/GenBank/DDBJ whole genome shotgun (WGS) entry which is preliminary data.</text>
</comment>
<sequence>METTTATVYWRPGCPYCEDLMAGLDPADERITYRNIWEDPEAAATVRDLQDGNELVPTVTVGDQVLTAPSSAELLAVLG</sequence>
<name>A0ABW4RYL4_9ACTN</name>
<dbReference type="Proteomes" id="UP001597326">
    <property type="component" value="Unassembled WGS sequence"/>
</dbReference>
<feature type="domain" description="Glutaredoxin" evidence="1">
    <location>
        <begin position="7"/>
        <end position="65"/>
    </location>
</feature>
<proteinExistence type="predicted"/>
<evidence type="ECO:0000313" key="2">
    <source>
        <dbReference type="EMBL" id="MFD1891287.1"/>
    </source>
</evidence>
<dbReference type="CDD" id="cd02976">
    <property type="entry name" value="NrdH"/>
    <property type="match status" value="1"/>
</dbReference>
<dbReference type="SUPFAM" id="SSF52833">
    <property type="entry name" value="Thioredoxin-like"/>
    <property type="match status" value="1"/>
</dbReference>
<gene>
    <name evidence="2" type="ORF">ACFSCS_14005</name>
</gene>
<organism evidence="2 3">
    <name type="scientific">Luteococcus peritonei</name>
    <dbReference type="NCBI Taxonomy" id="88874"/>
    <lineage>
        <taxon>Bacteria</taxon>
        <taxon>Bacillati</taxon>
        <taxon>Actinomycetota</taxon>
        <taxon>Actinomycetes</taxon>
        <taxon>Propionibacteriales</taxon>
        <taxon>Propionibacteriaceae</taxon>
        <taxon>Luteococcus</taxon>
    </lineage>
</organism>
<dbReference type="Gene3D" id="3.40.30.10">
    <property type="entry name" value="Glutaredoxin"/>
    <property type="match status" value="1"/>
</dbReference>
<dbReference type="Pfam" id="PF00462">
    <property type="entry name" value="Glutaredoxin"/>
    <property type="match status" value="1"/>
</dbReference>
<dbReference type="InterPro" id="IPR036249">
    <property type="entry name" value="Thioredoxin-like_sf"/>
</dbReference>
<keyword evidence="3" id="KW-1185">Reference proteome</keyword>
<evidence type="ECO:0000313" key="3">
    <source>
        <dbReference type="Proteomes" id="UP001597326"/>
    </source>
</evidence>
<accession>A0ABW4RYL4</accession>
<dbReference type="EMBL" id="JBHUFZ010000032">
    <property type="protein sequence ID" value="MFD1891287.1"/>
    <property type="molecule type" value="Genomic_DNA"/>
</dbReference>
<protein>
    <submittedName>
        <fullName evidence="2">Glutaredoxin family protein</fullName>
    </submittedName>
</protein>
<dbReference type="PROSITE" id="PS51354">
    <property type="entry name" value="GLUTAREDOXIN_2"/>
    <property type="match status" value="1"/>
</dbReference>
<reference evidence="3" key="1">
    <citation type="journal article" date="2019" name="Int. J. Syst. Evol. Microbiol.">
        <title>The Global Catalogue of Microorganisms (GCM) 10K type strain sequencing project: providing services to taxonomists for standard genome sequencing and annotation.</title>
        <authorList>
            <consortium name="The Broad Institute Genomics Platform"/>
            <consortium name="The Broad Institute Genome Sequencing Center for Infectious Disease"/>
            <person name="Wu L."/>
            <person name="Ma J."/>
        </authorList>
    </citation>
    <scope>NUCLEOTIDE SEQUENCE [LARGE SCALE GENOMIC DNA]</scope>
    <source>
        <strain evidence="3">CAIM 431</strain>
    </source>
</reference>
<dbReference type="RefSeq" id="WP_343875601.1">
    <property type="nucleotide sequence ID" value="NZ_BAAAIX010000033.1"/>
</dbReference>
<evidence type="ECO:0000259" key="1">
    <source>
        <dbReference type="Pfam" id="PF00462"/>
    </source>
</evidence>